<dbReference type="OMA" id="GHRSWLE"/>
<evidence type="ECO:0000256" key="6">
    <source>
        <dbReference type="ARBA" id="ARBA00023040"/>
    </source>
</evidence>
<proteinExistence type="inferred from homology"/>
<dbReference type="AlphaFoldDB" id="A0A484APA1"/>
<evidence type="ECO:0000256" key="1">
    <source>
        <dbReference type="ARBA" id="ARBA00004651"/>
    </source>
</evidence>
<keyword evidence="5 11" id="KW-1133">Transmembrane helix</keyword>
<evidence type="ECO:0000256" key="11">
    <source>
        <dbReference type="SAM" id="Phobius"/>
    </source>
</evidence>
<gene>
    <name evidence="13" type="ORF">AWZ03_015039</name>
</gene>
<evidence type="ECO:0000313" key="14">
    <source>
        <dbReference type="Proteomes" id="UP000295192"/>
    </source>
</evidence>
<dbReference type="PRINTS" id="PR00237">
    <property type="entry name" value="GPCRRHODOPSN"/>
</dbReference>
<evidence type="ECO:0000256" key="4">
    <source>
        <dbReference type="ARBA" id="ARBA00022692"/>
    </source>
</evidence>
<keyword evidence="7 11" id="KW-0472">Membrane</keyword>
<accession>A0A484APA1</accession>
<evidence type="ECO:0000256" key="2">
    <source>
        <dbReference type="ARBA" id="ARBA00010663"/>
    </source>
</evidence>
<dbReference type="Pfam" id="PF00001">
    <property type="entry name" value="7tm_1"/>
    <property type="match status" value="1"/>
</dbReference>
<evidence type="ECO:0000256" key="8">
    <source>
        <dbReference type="ARBA" id="ARBA00023170"/>
    </source>
</evidence>
<feature type="transmembrane region" description="Helical" evidence="11">
    <location>
        <begin position="24"/>
        <end position="47"/>
    </location>
</feature>
<dbReference type="GO" id="GO:0005886">
    <property type="term" value="C:plasma membrane"/>
    <property type="evidence" value="ECO:0007669"/>
    <property type="project" value="UniProtKB-SubCell"/>
</dbReference>
<dbReference type="Gene3D" id="1.20.1070.10">
    <property type="entry name" value="Rhodopsin 7-helix transmembrane proteins"/>
    <property type="match status" value="1"/>
</dbReference>
<dbReference type="PROSITE" id="PS00237">
    <property type="entry name" value="G_PROTEIN_RECEP_F1_1"/>
    <property type="match status" value="1"/>
</dbReference>
<dbReference type="Proteomes" id="UP000295192">
    <property type="component" value="Unassembled WGS sequence"/>
</dbReference>
<comment type="caution">
    <text evidence="13">The sequence shown here is derived from an EMBL/GenBank/DDBJ whole genome shotgun (WGS) entry which is preliminary data.</text>
</comment>
<feature type="transmembrane region" description="Helical" evidence="11">
    <location>
        <begin position="139"/>
        <end position="161"/>
    </location>
</feature>
<keyword evidence="4 10" id="KW-0812">Transmembrane</keyword>
<evidence type="ECO:0000256" key="9">
    <source>
        <dbReference type="ARBA" id="ARBA00023224"/>
    </source>
</evidence>
<sequence>DFLTECLFPSPTRPYELPWEQKTIWAIVFGLMMFVAIAGNGIVLWIVTGHRSMRTVTNYFLLNLSIADLLMSSLNCVFNFIFMVNSDWPFGSIYCTINNFVANVTVSTSVFTLVAISFDRYIAIVHPLKRRTSRRKVRFILILIWALSCVLSAPCLLYSSIMTKQ</sequence>
<dbReference type="InterPro" id="IPR000276">
    <property type="entry name" value="GPCR_Rhodpsn"/>
</dbReference>
<comment type="subcellular location">
    <subcellularLocation>
        <location evidence="1">Cell membrane</location>
        <topology evidence="1">Multi-pass membrane protein</topology>
    </subcellularLocation>
</comment>
<dbReference type="GO" id="GO:0004995">
    <property type="term" value="F:tachykinin receptor activity"/>
    <property type="evidence" value="ECO:0007669"/>
    <property type="project" value="InterPro"/>
</dbReference>
<reference evidence="13 14" key="1">
    <citation type="journal article" date="2019" name="J. Hered.">
        <title>An Improved Genome Assembly for Drosophila navojoa, the Basal Species in the mojavensis Cluster.</title>
        <authorList>
            <person name="Vanderlinde T."/>
            <person name="Dupim E.G."/>
            <person name="Nazario-Yepiz N.O."/>
            <person name="Carvalho A.B."/>
        </authorList>
    </citation>
    <scope>NUCLEOTIDE SEQUENCE [LARGE SCALE GENOMIC DNA]</scope>
    <source>
        <strain evidence="13">Navoj_Jal97</strain>
        <tissue evidence="13">Whole organism</tissue>
    </source>
</reference>
<dbReference type="OrthoDB" id="5981855at2759"/>
<dbReference type="InterPro" id="IPR001681">
    <property type="entry name" value="Neurokn_rcpt"/>
</dbReference>
<feature type="non-terminal residue" evidence="13">
    <location>
        <position position="1"/>
    </location>
</feature>
<organism evidence="13 14">
    <name type="scientific">Drosophila navojoa</name>
    <name type="common">Fruit fly</name>
    <dbReference type="NCBI Taxonomy" id="7232"/>
    <lineage>
        <taxon>Eukaryota</taxon>
        <taxon>Metazoa</taxon>
        <taxon>Ecdysozoa</taxon>
        <taxon>Arthropoda</taxon>
        <taxon>Hexapoda</taxon>
        <taxon>Insecta</taxon>
        <taxon>Pterygota</taxon>
        <taxon>Neoptera</taxon>
        <taxon>Endopterygota</taxon>
        <taxon>Diptera</taxon>
        <taxon>Brachycera</taxon>
        <taxon>Muscomorpha</taxon>
        <taxon>Ephydroidea</taxon>
        <taxon>Drosophilidae</taxon>
        <taxon>Drosophila</taxon>
    </lineage>
</organism>
<evidence type="ECO:0000259" key="12">
    <source>
        <dbReference type="PROSITE" id="PS50262"/>
    </source>
</evidence>
<evidence type="ECO:0000256" key="10">
    <source>
        <dbReference type="RuleBase" id="RU000688"/>
    </source>
</evidence>
<dbReference type="InterPro" id="IPR017452">
    <property type="entry name" value="GPCR_Rhodpsn_7TM"/>
</dbReference>
<dbReference type="EMBL" id="LSRL02002977">
    <property type="protein sequence ID" value="TDG38539.1"/>
    <property type="molecule type" value="Genomic_DNA"/>
</dbReference>
<feature type="domain" description="G-protein coupled receptors family 1 profile" evidence="12">
    <location>
        <begin position="39"/>
        <end position="165"/>
    </location>
</feature>
<keyword evidence="6 10" id="KW-0297">G-protein coupled receptor</keyword>
<evidence type="ECO:0000256" key="7">
    <source>
        <dbReference type="ARBA" id="ARBA00023136"/>
    </source>
</evidence>
<name>A0A484APA1_DRONA</name>
<dbReference type="SUPFAM" id="SSF81321">
    <property type="entry name" value="Family A G protein-coupled receptor-like"/>
    <property type="match status" value="1"/>
</dbReference>
<evidence type="ECO:0000256" key="3">
    <source>
        <dbReference type="ARBA" id="ARBA00022475"/>
    </source>
</evidence>
<evidence type="ECO:0000256" key="5">
    <source>
        <dbReference type="ARBA" id="ARBA00022989"/>
    </source>
</evidence>
<keyword evidence="9 10" id="KW-0807">Transducer</keyword>
<keyword evidence="3" id="KW-1003">Cell membrane</keyword>
<protein>
    <recommendedName>
        <fullName evidence="12">G-protein coupled receptors family 1 profile domain-containing protein</fullName>
    </recommendedName>
</protein>
<dbReference type="PANTHER" id="PTHR46925:SF2">
    <property type="entry name" value="G-PROTEIN COUPLED RECEPTOR TKR-1-RELATED"/>
    <property type="match status" value="1"/>
</dbReference>
<evidence type="ECO:0000313" key="13">
    <source>
        <dbReference type="EMBL" id="TDG38539.1"/>
    </source>
</evidence>
<dbReference type="STRING" id="7232.A0A484APA1"/>
<keyword evidence="14" id="KW-1185">Reference proteome</keyword>
<feature type="transmembrane region" description="Helical" evidence="11">
    <location>
        <begin position="59"/>
        <end position="84"/>
    </location>
</feature>
<feature type="transmembrane region" description="Helical" evidence="11">
    <location>
        <begin position="96"/>
        <end position="118"/>
    </location>
</feature>
<dbReference type="PROSITE" id="PS50262">
    <property type="entry name" value="G_PROTEIN_RECEP_F1_2"/>
    <property type="match status" value="1"/>
</dbReference>
<keyword evidence="8 10" id="KW-0675">Receptor</keyword>
<dbReference type="PANTHER" id="PTHR46925">
    <property type="entry name" value="G-PROTEIN COUPLED RECEPTOR TKR-1-RELATED"/>
    <property type="match status" value="1"/>
</dbReference>
<comment type="similarity">
    <text evidence="2 10">Belongs to the G-protein coupled receptor 1 family.</text>
</comment>